<keyword evidence="3" id="KW-1185">Reference proteome</keyword>
<dbReference type="OrthoDB" id="10261348at2759"/>
<dbReference type="PANTHER" id="PTHR31551:SF1">
    <property type="entry name" value="COILED-COIL DOMAIN-CONTAINING PROTEIN 12"/>
    <property type="match status" value="1"/>
</dbReference>
<dbReference type="GO" id="GO:0005684">
    <property type="term" value="C:U2-type spliceosomal complex"/>
    <property type="evidence" value="ECO:0007669"/>
    <property type="project" value="TreeGrafter"/>
</dbReference>
<accession>A0A9Q0RZ95</accession>
<dbReference type="AlphaFoldDB" id="A0A9Q0RZ95"/>
<name>A0A9Q0RZ95_9DIPT</name>
<organism evidence="2 3">
    <name type="scientific">Pseudolycoriella hygida</name>
    <dbReference type="NCBI Taxonomy" id="35572"/>
    <lineage>
        <taxon>Eukaryota</taxon>
        <taxon>Metazoa</taxon>
        <taxon>Ecdysozoa</taxon>
        <taxon>Arthropoda</taxon>
        <taxon>Hexapoda</taxon>
        <taxon>Insecta</taxon>
        <taxon>Pterygota</taxon>
        <taxon>Neoptera</taxon>
        <taxon>Endopterygota</taxon>
        <taxon>Diptera</taxon>
        <taxon>Nematocera</taxon>
        <taxon>Sciaroidea</taxon>
        <taxon>Sciaridae</taxon>
        <taxon>Pseudolycoriella</taxon>
    </lineage>
</organism>
<feature type="coiled-coil region" evidence="1">
    <location>
        <begin position="106"/>
        <end position="133"/>
    </location>
</feature>
<sequence length="152" mass="17349">MADSTNSEKLGSMEEEAIKRKERLLALKRKATSDKGSQDNEVKIPKFRSYKPQDESILENAILAEAAAESIETEVQDQLDMLKTPIVIDEIDIVNLAPRKPDWDLKRDVSKKLEKLEKQTQRAIAELIRERLKNNQSNMLEMVNVATAEVKE</sequence>
<keyword evidence="1" id="KW-0175">Coiled coil</keyword>
<evidence type="ECO:0000313" key="3">
    <source>
        <dbReference type="Proteomes" id="UP001151699"/>
    </source>
</evidence>
<reference evidence="2" key="1">
    <citation type="submission" date="2022-07" db="EMBL/GenBank/DDBJ databases">
        <authorList>
            <person name="Trinca V."/>
            <person name="Uliana J.V.C."/>
            <person name="Torres T.T."/>
            <person name="Ward R.J."/>
            <person name="Monesi N."/>
        </authorList>
    </citation>
    <scope>NUCLEOTIDE SEQUENCE</scope>
    <source>
        <strain evidence="2">HSMRA1968</strain>
        <tissue evidence="2">Whole embryos</tissue>
    </source>
</reference>
<dbReference type="InterPro" id="IPR013169">
    <property type="entry name" value="mRNA_splic_Cwf18-like"/>
</dbReference>
<dbReference type="PANTHER" id="PTHR31551">
    <property type="entry name" value="PRE-MRNA-SPLICING FACTOR CWF18"/>
    <property type="match status" value="1"/>
</dbReference>
<dbReference type="EMBL" id="WJQU01000003">
    <property type="protein sequence ID" value="KAJ6637981.1"/>
    <property type="molecule type" value="Genomic_DNA"/>
</dbReference>
<protein>
    <submittedName>
        <fullName evidence="2">Coiled-coil domain-containing protein 12</fullName>
    </submittedName>
</protein>
<evidence type="ECO:0000313" key="2">
    <source>
        <dbReference type="EMBL" id="KAJ6637981.1"/>
    </source>
</evidence>
<dbReference type="Proteomes" id="UP001151699">
    <property type="component" value="Chromosome X"/>
</dbReference>
<evidence type="ECO:0000256" key="1">
    <source>
        <dbReference type="SAM" id="Coils"/>
    </source>
</evidence>
<dbReference type="GO" id="GO:0071014">
    <property type="term" value="C:post-mRNA release spliceosomal complex"/>
    <property type="evidence" value="ECO:0007669"/>
    <property type="project" value="TreeGrafter"/>
</dbReference>
<gene>
    <name evidence="2" type="primary">CCDC12</name>
    <name evidence="2" type="ORF">Bhyg_10712</name>
</gene>
<proteinExistence type="predicted"/>
<comment type="caution">
    <text evidence="2">The sequence shown here is derived from an EMBL/GenBank/DDBJ whole genome shotgun (WGS) entry which is preliminary data.</text>
</comment>
<dbReference type="Pfam" id="PF08315">
    <property type="entry name" value="cwf18"/>
    <property type="match status" value="1"/>
</dbReference>